<sequence>MRIYIILFFLPLLFLISCKDEKAAGILSHEDMQAVLVDVHIVDGTLFEVPAFPDSLYKYSFSKYQRVFDKHHTDSAQFRKSFIYYTGKPDELFDIYEKVVPVIKVKADSAAKVKRVADSLENKKQQKINEVIAKRAADSIKRINNKKLKADSLKKKKNKPDSTVIKKKRSLFLERAKKFRGKNAISRQ</sequence>
<dbReference type="Proteomes" id="UP000662074">
    <property type="component" value="Unassembled WGS sequence"/>
</dbReference>
<evidence type="ECO:0000313" key="3">
    <source>
        <dbReference type="Proteomes" id="UP000662074"/>
    </source>
</evidence>
<organism evidence="2 3">
    <name type="scientific">Mucilaginibacter galii</name>
    <dbReference type="NCBI Taxonomy" id="2005073"/>
    <lineage>
        <taxon>Bacteria</taxon>
        <taxon>Pseudomonadati</taxon>
        <taxon>Bacteroidota</taxon>
        <taxon>Sphingobacteriia</taxon>
        <taxon>Sphingobacteriales</taxon>
        <taxon>Sphingobacteriaceae</taxon>
        <taxon>Mucilaginibacter</taxon>
    </lineage>
</organism>
<accession>A0A917N350</accession>
<evidence type="ECO:0000313" key="2">
    <source>
        <dbReference type="EMBL" id="GGI52790.1"/>
    </source>
</evidence>
<feature type="domain" description="DUF4296" evidence="1">
    <location>
        <begin position="25"/>
        <end position="107"/>
    </location>
</feature>
<dbReference type="EMBL" id="BMDO01000019">
    <property type="protein sequence ID" value="GGI52790.1"/>
    <property type="molecule type" value="Genomic_DNA"/>
</dbReference>
<comment type="caution">
    <text evidence="2">The sequence shown here is derived from an EMBL/GenBank/DDBJ whole genome shotgun (WGS) entry which is preliminary data.</text>
</comment>
<protein>
    <recommendedName>
        <fullName evidence="1">DUF4296 domain-containing protein</fullName>
    </recommendedName>
</protein>
<evidence type="ECO:0000259" key="1">
    <source>
        <dbReference type="Pfam" id="PF14129"/>
    </source>
</evidence>
<reference evidence="2" key="1">
    <citation type="journal article" date="2014" name="Int. J. Syst. Evol. Microbiol.">
        <title>Complete genome sequence of Corynebacterium casei LMG S-19264T (=DSM 44701T), isolated from a smear-ripened cheese.</title>
        <authorList>
            <consortium name="US DOE Joint Genome Institute (JGI-PGF)"/>
            <person name="Walter F."/>
            <person name="Albersmeier A."/>
            <person name="Kalinowski J."/>
            <person name="Ruckert C."/>
        </authorList>
    </citation>
    <scope>NUCLEOTIDE SEQUENCE</scope>
    <source>
        <strain evidence="2">CCM 8711</strain>
    </source>
</reference>
<gene>
    <name evidence="2" type="ORF">GCM10011425_40020</name>
</gene>
<keyword evidence="3" id="KW-1185">Reference proteome</keyword>
<dbReference type="AlphaFoldDB" id="A0A917N350"/>
<proteinExistence type="predicted"/>
<reference evidence="2" key="2">
    <citation type="submission" date="2020-09" db="EMBL/GenBank/DDBJ databases">
        <authorList>
            <person name="Sun Q."/>
            <person name="Sedlacek I."/>
        </authorList>
    </citation>
    <scope>NUCLEOTIDE SEQUENCE</scope>
    <source>
        <strain evidence="2">CCM 8711</strain>
    </source>
</reference>
<dbReference type="PROSITE" id="PS51257">
    <property type="entry name" value="PROKAR_LIPOPROTEIN"/>
    <property type="match status" value="1"/>
</dbReference>
<dbReference type="Pfam" id="PF14129">
    <property type="entry name" value="DUF4296"/>
    <property type="match status" value="1"/>
</dbReference>
<dbReference type="InterPro" id="IPR025381">
    <property type="entry name" value="DUF4296"/>
</dbReference>
<name>A0A917N350_9SPHI</name>
<dbReference type="RefSeq" id="WP_188418954.1">
    <property type="nucleotide sequence ID" value="NZ_BMDO01000019.1"/>
</dbReference>